<dbReference type="EMBL" id="CP001700">
    <property type="protein sequence ID" value="ACU71675.1"/>
    <property type="molecule type" value="Genomic_DNA"/>
</dbReference>
<evidence type="ECO:0000313" key="2">
    <source>
        <dbReference type="Proteomes" id="UP000000851"/>
    </source>
</evidence>
<dbReference type="RefSeq" id="WP_012786968.1">
    <property type="nucleotide sequence ID" value="NC_013131.1"/>
</dbReference>
<organism evidence="1 2">
    <name type="scientific">Catenulispora acidiphila (strain DSM 44928 / JCM 14897 / NBRC 102108 / NRRL B-24433 / ID139908)</name>
    <dbReference type="NCBI Taxonomy" id="479433"/>
    <lineage>
        <taxon>Bacteria</taxon>
        <taxon>Bacillati</taxon>
        <taxon>Actinomycetota</taxon>
        <taxon>Actinomycetes</taxon>
        <taxon>Catenulisporales</taxon>
        <taxon>Catenulisporaceae</taxon>
        <taxon>Catenulispora</taxon>
    </lineage>
</organism>
<dbReference type="Proteomes" id="UP000000851">
    <property type="component" value="Chromosome"/>
</dbReference>
<dbReference type="OrthoDB" id="9813770at2"/>
<keyword evidence="2" id="KW-1185">Reference proteome</keyword>
<protein>
    <recommendedName>
        <fullName evidence="3">DSBA-like thioredoxin domain-containing protein</fullName>
    </recommendedName>
</protein>
<reference evidence="1 2" key="1">
    <citation type="journal article" date="2009" name="Stand. Genomic Sci.">
        <title>Complete genome sequence of Catenulispora acidiphila type strain (ID 139908).</title>
        <authorList>
            <person name="Copeland A."/>
            <person name="Lapidus A."/>
            <person name="Glavina Del Rio T."/>
            <person name="Nolan M."/>
            <person name="Lucas S."/>
            <person name="Chen F."/>
            <person name="Tice H."/>
            <person name="Cheng J.F."/>
            <person name="Bruce D."/>
            <person name="Goodwin L."/>
            <person name="Pitluck S."/>
            <person name="Mikhailova N."/>
            <person name="Pati A."/>
            <person name="Ivanova N."/>
            <person name="Mavromatis K."/>
            <person name="Chen A."/>
            <person name="Palaniappan K."/>
            <person name="Chain P."/>
            <person name="Land M."/>
            <person name="Hauser L."/>
            <person name="Chang Y.J."/>
            <person name="Jeffries C.D."/>
            <person name="Chertkov O."/>
            <person name="Brettin T."/>
            <person name="Detter J.C."/>
            <person name="Han C."/>
            <person name="Ali Z."/>
            <person name="Tindall B.J."/>
            <person name="Goker M."/>
            <person name="Bristow J."/>
            <person name="Eisen J.A."/>
            <person name="Markowitz V."/>
            <person name="Hugenholtz P."/>
            <person name="Kyrpides N.C."/>
            <person name="Klenk H.P."/>
        </authorList>
    </citation>
    <scope>NUCLEOTIDE SEQUENCE [LARGE SCALE GENOMIC DNA]</scope>
    <source>
        <strain evidence="2">DSM 44928 / JCM 14897 / NBRC 102108 / NRRL B-24433 / ID139908</strain>
    </source>
</reference>
<dbReference type="InterPro" id="IPR036249">
    <property type="entry name" value="Thioredoxin-like_sf"/>
</dbReference>
<dbReference type="HOGENOM" id="CLU_079902_0_0_11"/>
<proteinExistence type="predicted"/>
<dbReference type="eggNOG" id="COG2761">
    <property type="taxonomic scope" value="Bacteria"/>
</dbReference>
<accession>C7Q100</accession>
<evidence type="ECO:0008006" key="3">
    <source>
        <dbReference type="Google" id="ProtNLM"/>
    </source>
</evidence>
<dbReference type="KEGG" id="cai:Caci_2762"/>
<dbReference type="AlphaFoldDB" id="C7Q100"/>
<dbReference type="Pfam" id="PF13743">
    <property type="entry name" value="Thioredoxin_5"/>
    <property type="match status" value="1"/>
</dbReference>
<dbReference type="InParanoid" id="C7Q100"/>
<gene>
    <name evidence="1" type="ordered locus">Caci_2762</name>
</gene>
<dbReference type="SUPFAM" id="SSF52833">
    <property type="entry name" value="Thioredoxin-like"/>
    <property type="match status" value="1"/>
</dbReference>
<dbReference type="Gene3D" id="3.40.30.10">
    <property type="entry name" value="Glutaredoxin"/>
    <property type="match status" value="1"/>
</dbReference>
<evidence type="ECO:0000313" key="1">
    <source>
        <dbReference type="EMBL" id="ACU71675.1"/>
    </source>
</evidence>
<dbReference type="STRING" id="479433.Caci_2762"/>
<name>C7Q100_CATAD</name>
<sequence length="253" mass="27155">MSAPRLRVVEFTDPACPWAWGSEPKFRRLRAALGPDVRWRRVFGILFDDGEPPAPDPAAEAAWYLSEVREIAAHTGAPVPERLAWVIASSWPASLAAKAAERQGSEIADAVLWRLRETTFADGEPADTPERVLAAVRRLPGLNADRLAADAAAPQTLAAVRADWAETRAPCREVLELDVPGRHPGRAKPLGEEPADGFRYALPTLVFHGPAGRAVVPGWRAESEYFDAVRAVAPGLAAAPAGVSSHKTSVGIN</sequence>